<feature type="compositionally biased region" description="Polar residues" evidence="1">
    <location>
        <begin position="40"/>
        <end position="59"/>
    </location>
</feature>
<gene>
    <name evidence="3" type="ORF">MKK02DRAFT_41906</name>
</gene>
<accession>A0AA38LYE4</accession>
<dbReference type="AlphaFoldDB" id="A0AA38LYE4"/>
<dbReference type="PROSITE" id="PS50172">
    <property type="entry name" value="BRCT"/>
    <property type="match status" value="1"/>
</dbReference>
<dbReference type="EMBL" id="JAKWFO010000002">
    <property type="protein sequence ID" value="KAI9638879.1"/>
    <property type="molecule type" value="Genomic_DNA"/>
</dbReference>
<feature type="domain" description="BRCT" evidence="2">
    <location>
        <begin position="1"/>
        <end position="21"/>
    </location>
</feature>
<dbReference type="Proteomes" id="UP001164286">
    <property type="component" value="Unassembled WGS sequence"/>
</dbReference>
<sequence length="494" mass="54784">MVSVDWIARCAEAGRLLGEEDGWAGCRKGGAPVTLAQVERTTSTPQPSNINPASEQTAPTAPLQPEPTARTRAIFSPSSSDVAPLSLSPSGDLGLSASLQSAREARLRRSEETRLLVLRIFKRDFDLPGISGGTVGAAVAKETGLLPQSIGVWYLKWKKRDESYKNVPEEFQPSRKKKGGGVKGHTPPRASYQSVTRVAVPAKRKAPMLEKDTTRQKKTPEELHELMRRAHPLALKDDAGAEDALRWLHKECAEYSKQSWPKMYREWRRGEGRFAQLDFDTYHTKHSAIFDPLLPRIRQGESVDRLAAELSKGMSTAVWTTRLTDWLRTLPPNVPLPQQDLSKQEANKRRLAMAKLFKQGYDVPNLKLANVGEELAQTCEYGATTVSSYYSLWRARHPRFAFLDEQFQPTLAVYPPPAPARQPAALSSREAPSAMSTGQASRKRRKTTGVAQLSGGDRHEVVRSTLLGMEEEEEDVSEKCLSSDGSAYGSVYEC</sequence>
<dbReference type="RefSeq" id="XP_052948656.1">
    <property type="nucleotide sequence ID" value="XM_053091761.1"/>
</dbReference>
<evidence type="ECO:0000313" key="3">
    <source>
        <dbReference type="EMBL" id="KAI9638879.1"/>
    </source>
</evidence>
<evidence type="ECO:0000259" key="2">
    <source>
        <dbReference type="PROSITE" id="PS50172"/>
    </source>
</evidence>
<keyword evidence="4" id="KW-1185">Reference proteome</keyword>
<dbReference type="InterPro" id="IPR001357">
    <property type="entry name" value="BRCT_dom"/>
</dbReference>
<proteinExistence type="predicted"/>
<name>A0AA38LYE4_9TREE</name>
<dbReference type="GeneID" id="77730966"/>
<feature type="region of interest" description="Disordered" evidence="1">
    <location>
        <begin position="40"/>
        <end position="67"/>
    </location>
</feature>
<evidence type="ECO:0000313" key="4">
    <source>
        <dbReference type="Proteomes" id="UP001164286"/>
    </source>
</evidence>
<reference evidence="3" key="1">
    <citation type="journal article" date="2022" name="G3 (Bethesda)">
        <title>High quality genome of the basidiomycete yeast Dioszegia hungarica PDD-24b-2 isolated from cloud water.</title>
        <authorList>
            <person name="Jarrige D."/>
            <person name="Haridas S."/>
            <person name="Bleykasten-Grosshans C."/>
            <person name="Joly M."/>
            <person name="Nadalig T."/>
            <person name="Sancelme M."/>
            <person name="Vuilleumier S."/>
            <person name="Grigoriev I.V."/>
            <person name="Amato P."/>
            <person name="Bringel F."/>
        </authorList>
    </citation>
    <scope>NUCLEOTIDE SEQUENCE</scope>
    <source>
        <strain evidence="3">PDD-24b-2</strain>
    </source>
</reference>
<feature type="region of interest" description="Disordered" evidence="1">
    <location>
        <begin position="418"/>
        <end position="494"/>
    </location>
</feature>
<protein>
    <recommendedName>
        <fullName evidence="2">BRCT domain-containing protein</fullName>
    </recommendedName>
</protein>
<organism evidence="3 4">
    <name type="scientific">Dioszegia hungarica</name>
    <dbReference type="NCBI Taxonomy" id="4972"/>
    <lineage>
        <taxon>Eukaryota</taxon>
        <taxon>Fungi</taxon>
        <taxon>Dikarya</taxon>
        <taxon>Basidiomycota</taxon>
        <taxon>Agaricomycotina</taxon>
        <taxon>Tremellomycetes</taxon>
        <taxon>Tremellales</taxon>
        <taxon>Bulleribasidiaceae</taxon>
        <taxon>Dioszegia</taxon>
    </lineage>
</organism>
<feature type="region of interest" description="Disordered" evidence="1">
    <location>
        <begin position="168"/>
        <end position="197"/>
    </location>
</feature>
<evidence type="ECO:0000256" key="1">
    <source>
        <dbReference type="SAM" id="MobiDB-lite"/>
    </source>
</evidence>
<comment type="caution">
    <text evidence="3">The sequence shown here is derived from an EMBL/GenBank/DDBJ whole genome shotgun (WGS) entry which is preliminary data.</text>
</comment>